<evidence type="ECO:0000313" key="3">
    <source>
        <dbReference type="Proteomes" id="UP000596742"/>
    </source>
</evidence>
<comment type="caution">
    <text evidence="2">The sequence shown here is derived from an EMBL/GenBank/DDBJ whole genome shotgun (WGS) entry which is preliminary data.</text>
</comment>
<proteinExistence type="predicted"/>
<dbReference type="OrthoDB" id="6141954at2759"/>
<accession>A0A8B6D1N6</accession>
<protein>
    <recommendedName>
        <fullName evidence="1">VLIG-type G domain-containing protein</fullName>
    </recommendedName>
</protein>
<evidence type="ECO:0000313" key="2">
    <source>
        <dbReference type="EMBL" id="VDI12394.1"/>
    </source>
</evidence>
<sequence length="353" mass="40700">MQAVLKPLQGTNWHIWSNNLKTINNTSKLKSIEKRSKLVEEMEFHRLEQLRLWREEMHPFIIKYLVSLECVSDNDSDLGLFVAWMKVILDRRARCLDILNKADAFQQNSMNVDEHDSIRQTESIPIPFRFEHICREIGQIYEALYYCQSSLQDEENRFLDSLPNIGAKLLLNGQPMEIMDGNIANVPLEWVQAILFKLKDIKGNKKNIDIISSRSSKFRKIYFTKYNVWLAIPMFDSEGLRSSNQTGNNPYHHDNKLATFVVGLGDITIVNVKGSNTSDVKDVLQTVVHAFLRLKNVNKGLNYKQSCIFTHQNVSASDASEQMQDERHDLVQLLNGMTLSAAEQENIADIMFF</sequence>
<keyword evidence="3" id="KW-1185">Reference proteome</keyword>
<dbReference type="PANTHER" id="PTHR14819:SF25">
    <property type="entry name" value="CHROMOSOME UNDETERMINED SCAFFOLD_52, WHOLE GENOME SHOTGUN SEQUENCE"/>
    <property type="match status" value="1"/>
</dbReference>
<dbReference type="InterPro" id="IPR052986">
    <property type="entry name" value="VLIG_GTPase"/>
</dbReference>
<dbReference type="InterPro" id="IPR027417">
    <property type="entry name" value="P-loop_NTPase"/>
</dbReference>
<dbReference type="Proteomes" id="UP000596742">
    <property type="component" value="Unassembled WGS sequence"/>
</dbReference>
<name>A0A8B6D1N6_MYTGA</name>
<dbReference type="PANTHER" id="PTHR14819">
    <property type="entry name" value="GTP-BINDING"/>
    <property type="match status" value="1"/>
</dbReference>
<evidence type="ECO:0000259" key="1">
    <source>
        <dbReference type="PROSITE" id="PS51717"/>
    </source>
</evidence>
<dbReference type="EMBL" id="UYJE01002624">
    <property type="protein sequence ID" value="VDI12394.1"/>
    <property type="molecule type" value="Genomic_DNA"/>
</dbReference>
<dbReference type="PROSITE" id="PS51717">
    <property type="entry name" value="G_VLIG"/>
    <property type="match status" value="1"/>
</dbReference>
<feature type="domain" description="VLIG-type G" evidence="1">
    <location>
        <begin position="236"/>
        <end position="353"/>
    </location>
</feature>
<dbReference type="Pfam" id="PF25683">
    <property type="entry name" value="URGCP_GTPase"/>
    <property type="match status" value="2"/>
</dbReference>
<dbReference type="InterPro" id="IPR030383">
    <property type="entry name" value="G_VLIG_dom"/>
</dbReference>
<dbReference type="AlphaFoldDB" id="A0A8B6D1N6"/>
<reference evidence="2" key="1">
    <citation type="submission" date="2018-11" db="EMBL/GenBank/DDBJ databases">
        <authorList>
            <person name="Alioto T."/>
            <person name="Alioto T."/>
        </authorList>
    </citation>
    <scope>NUCLEOTIDE SEQUENCE</scope>
</reference>
<gene>
    <name evidence="2" type="ORF">MGAL_10B054553</name>
</gene>
<dbReference type="GO" id="GO:0005525">
    <property type="term" value="F:GTP binding"/>
    <property type="evidence" value="ECO:0007669"/>
    <property type="project" value="InterPro"/>
</dbReference>
<organism evidence="2 3">
    <name type="scientific">Mytilus galloprovincialis</name>
    <name type="common">Mediterranean mussel</name>
    <dbReference type="NCBI Taxonomy" id="29158"/>
    <lineage>
        <taxon>Eukaryota</taxon>
        <taxon>Metazoa</taxon>
        <taxon>Spiralia</taxon>
        <taxon>Lophotrochozoa</taxon>
        <taxon>Mollusca</taxon>
        <taxon>Bivalvia</taxon>
        <taxon>Autobranchia</taxon>
        <taxon>Pteriomorphia</taxon>
        <taxon>Mytilida</taxon>
        <taxon>Mytiloidea</taxon>
        <taxon>Mytilidae</taxon>
        <taxon>Mytilinae</taxon>
        <taxon>Mytilus</taxon>
    </lineage>
</organism>
<dbReference type="Gene3D" id="3.40.50.300">
    <property type="entry name" value="P-loop containing nucleotide triphosphate hydrolases"/>
    <property type="match status" value="1"/>
</dbReference>